<feature type="transmembrane region" description="Helical" evidence="3">
    <location>
        <begin position="5388"/>
        <end position="5408"/>
    </location>
</feature>
<feature type="region of interest" description="Disordered" evidence="2">
    <location>
        <begin position="1080"/>
        <end position="1104"/>
    </location>
</feature>
<name>A0A2H6KAI4_9APIC</name>
<evidence type="ECO:0008006" key="6">
    <source>
        <dbReference type="Google" id="ProtNLM"/>
    </source>
</evidence>
<dbReference type="Proteomes" id="UP000236319">
    <property type="component" value="Unassembled WGS sequence"/>
</dbReference>
<feature type="region of interest" description="Disordered" evidence="2">
    <location>
        <begin position="541"/>
        <end position="561"/>
    </location>
</feature>
<organism evidence="4 5">
    <name type="scientific">Babesia ovata</name>
    <dbReference type="NCBI Taxonomy" id="189622"/>
    <lineage>
        <taxon>Eukaryota</taxon>
        <taxon>Sar</taxon>
        <taxon>Alveolata</taxon>
        <taxon>Apicomplexa</taxon>
        <taxon>Aconoidasida</taxon>
        <taxon>Piroplasmida</taxon>
        <taxon>Babesiidae</taxon>
        <taxon>Babesia</taxon>
    </lineage>
</organism>
<dbReference type="PANTHER" id="PTHR18976:SF34">
    <property type="entry name" value="LIPID-BINDING PROTEIN"/>
    <property type="match status" value="1"/>
</dbReference>
<dbReference type="OrthoDB" id="365890at2759"/>
<reference evidence="4 5" key="1">
    <citation type="journal article" date="2017" name="BMC Genomics">
        <title>Whole-genome assembly of Babesia ovata and comparative genomics between closely related pathogens.</title>
        <authorList>
            <person name="Yamagishi J."/>
            <person name="Asada M."/>
            <person name="Hakimi H."/>
            <person name="Tanaka T.Q."/>
            <person name="Sugimoto C."/>
            <person name="Kawazu S."/>
        </authorList>
    </citation>
    <scope>NUCLEOTIDE SEQUENCE [LARGE SCALE GENOMIC DNA]</scope>
    <source>
        <strain evidence="4 5">Miyake</strain>
    </source>
</reference>
<protein>
    <recommendedName>
        <fullName evidence="6">Extracellular matrix-binding ebh</fullName>
    </recommendedName>
</protein>
<evidence type="ECO:0000256" key="1">
    <source>
        <dbReference type="SAM" id="Coils"/>
    </source>
</evidence>
<feature type="region of interest" description="Disordered" evidence="2">
    <location>
        <begin position="3102"/>
        <end position="3127"/>
    </location>
</feature>
<keyword evidence="1" id="KW-0175">Coiled coil</keyword>
<dbReference type="VEuPathDB" id="PiroplasmaDB:BOVATA_014930"/>
<keyword evidence="3" id="KW-0472">Membrane</keyword>
<evidence type="ECO:0000256" key="2">
    <source>
        <dbReference type="SAM" id="MobiDB-lite"/>
    </source>
</evidence>
<sequence length="7113" mass="792626">MVSLADLSGKLGQFIGQSDAVTKAINDAITAIINSHDEFKSLRNSPSSPAQSSGSVPAELINVAELLQKIQHFKKEIASLEKRKSDQNPSLSSEDSRLLSSHQSKLQSLQRLKSLNESLSSLNKQQSDNCKNLLTNLTDGLEKFLGFNSTSKGYDGTGIVYSDLDRLCDGVMSFLHGVLNEVYKNENLSPYAEKLTQAVSLLETHRYNGQTGLRTVIDTVKEGIGQWLGDVKTKNDGVKKSLETLLSGNKIKNITKLHTTIQTYNGMDYNAYYASQLSDWLHHVEQLPTYCGIISINLHKLDDNVENKLSPHVSLIKDRVDTFVDSTKKDHEGLKEVCERVDEHVKYITNYADGVQNEVENNLDIFFENTETELQHLQEKSRQLYKSCWESDTRLAELAKSAEAALAAAQQNCDKVGALNGKIKKDLHTQSEKVWRNSLAVDVNGIKGEIQGLLTGVDTAIEKLSEALVGINLKSMKDMLHKFNREDIQNMKNAIEAANGEFSDSDVGKYPSLNYFKYIVSQDTKGTSIFEKLKKAIEPSPAKTPVIKTPPAPKAGVEDTSPAGQVDAAIKAVADNVSKLDTEFNDKIKNSLDDAVGQIRKTVASLLKESAAIANPDCGIPYDVPNLYHHINTLRLRFQEFVTTVKDANLNYHIKCLKASFKEGKQNMVKHITGILTDIKSLATTAATSIKRQALSQFAQSKARALEQLKALVTEQKTKIEEIIQKDSDSGLKGLMKWMNGGMHQDPASKQITPGSKFEEFISAATKLNQTPQQGKEYHEKFCDLSTKFKDYVAVILQYIEHQVKTPIPDTLERNPTDQSERVKDIKSIMDNLLAYLKSSDKICHFDHVSTSYLDALNASLLKLSPSTFAGFHNPLLLDALRSGMEKFTEQLGHAYVNKYSGCKPVKNWDDVKSSDKLSTEGRNCAKVCLTILEIFSHDLNELKHQCETNWKNRKICLKNGNGSINDLGLCLKRFGYGVPSREDVQDDELRCSKYMNGNEIFAKLTIPTITERDEYNVISTLKHICDNLLIYYRVCHYSTLQSKTYPSSVYQMLLWLAGLPYNPVYDDLSLNGFGSLLDKPEEQDTDTGDESLSVDVDNGDTDESRITLKDENEESLDAYKEKITVPKLYEALAEACSHAHSVLTSILGHGHAGGIYAVDFNTNEDKFSYPSDMNSLICMLFEIVKRLHDQLYFLYRQCMHDSKLSGWSDCWYGHDIGGTAWKCNTLQCPNQSGDQIANQTHKQTCNQKCNQSVSCGVKSPLQSFLEDGLQGFLPHSLKSERGKLECSVKPHFNLPCKTPMGFSDISHMASHRQTGRHIREALFDVCSGEWSAFSRLCSLLNCLLPSAPKTLDDMFGFYFNLVNGWNKTAKQAFDNAINEANFNRTNARLDISAILKSNDHGSGDNMPHLKGDLHSLVDCKYNGESHPAYPCGPYVQPLCYYRCGIFAAKNNDKYVSWIVYLTESFLELLEKLYEECCKNCDSATSKCKISKCKDDCKAKDAKMSVASTHNGSCNSIVHCNLMRPTMYRCGFVFQSIYKLSGTKSVETKRTCKDFCNALKKVINKEEKLQHVLAHFVYRTIPEYLLKIRFPFMSLLLTLWSLSLLYLLHITVVRLDVLRIRSHLRSPSSHRIAAQSLLAAARVKALANVNVHFTSSNCPLTSFDLPPRPPSSASIDWLIQVKHGNGGEGLKNLADALKKLIGDAIKSATDSLKNKEDELNCSGNSWDGNSHCNTLQEQIAKANESGDEKEISKAQSKYNGHYSEVHGSDSKRDRAKKNLGELQKKLEGFIGEDKDNAETCKNLLTNLTEGLEKFLGFKPDSKGYDGTGIVYSDLDRLCDGVMSFLLECLKGSRDLLHHYFPDITRTISELEGKIGKGSGVLGFAQAIGRVQQGLQGYDDELGRRTGKVVDELVTLQFILSKNVDDDFNGTRKNIEGIQNQFRQCVQQAKQKMRALKGNPDGYAKLDKDLREQLKASLGKLESAIKVLERSSVNTWLEKAYQHVDERFAALPGDISYWIDKNVMNEINILKWRIETIKKKFDDGNKNNTEDVQGKLKSIESAKTEVTNVLQAAEEYIKKFNMGNEYENKVTEAFQALKALMKNVYEDIEEKKMKIDEPLDTVSTEVRGLCVKVESDLETLRNHIWELTTGMHSEPTGNVLVKKALEDLKSAKQPLDKITVSKESSALPEDGNLELRFDGVIHQPLNSKVKAVDTAIGALCKAVGESEKQTVTAFLENVSKQVEDIGKIGQDSDQLNNLFTAVTDYVGWAGDGFDKKVQQWVGTIVDTAKTEASLYLYLTAKTQDANWKTISEVKEKIKSHVFKEITQYGGDKPALDANNVQTTLSSVKTYLMKIPQSINPNLKASSIAQAIDPELRTSAGSFPPTKSDLEVAVTTVLAAISAKATKDSAEIGRFTDSPEMTFLNGVIGKTLSLAGQIGRALNADVDGKLSEVSDQVKKLNDTFKYSVKNGLETAVSAFNNAAISQIKSAATAAITAAVGKFKGDSHGSIKLEKNGLMSSFEGANEKLTMNIPKIQEEIVKLKGLNERVDSAEKGMNAVIADQNKALVGFRKEINAAVSSLIAEYQKLTQQLAVIKTHVNEAFEHAIEVIKTIKVDLKKEIQRQIVGIQNDVRSMFAAQKKADLEALKECVKMQSEQVQRIIHNNKHIGLKGFIAKVKEKFVTPLNIYLTPAGPQARGAAGDPSQHKQMHEIAEEVRKNFVESFKTLYLQADFKLYFENVHPLSSEINVLLTGLIKSGHVDHNLSNNLDSLKTQLATMTPHKFGEPSTLILQALKEGFNGLTKELDYAYTSTYSGEKIKWEATTDGKKALSNNAVKCANIFVTIIPTLGELMTLNESCMKNEWCRKQVFDANSIPIATTLKSHGYDIPSSSKIQDGELRRDLTGIVIGNIIHKNKELCPHLGKRDGLIQELYDCFQYYYQVRHLELPKSKAYPCSVRDMLSWLTGLPHTRVYKNVNDYCNTLLNDKTNSGDERLLYILKYTFRNSLSFTIQNSYDLLVAIQGHGHGFDQSDYPYACYFRDNSRGFHYPSDVAGLFDMLKDICTRLLRSLYFTYSRCRTPSQVHGWRECSYGQAVLSTNWQCNDHPTGQANTEPKDQPKGQATGQPNDQTSCYPKSPLQAHLMDGLPGMLPHKLSSLGCSSKCSSCPKGSPGQQCITPMGFWDLSTAASVTREGSVLYRVLARFCKNGASPLCSLLRCLLCLLPHPPKSTSDIFALYCNMLQRWNAPTYGHDAEYKKEINAAIQSCFPLSASFHGDYPATKLTDAMQNLYCSDKDHTGKNTDNEHCDLWSISRPKFDDSQVTCSDINPNCAPYLQPLGLHAHHSYAPKHANLYLSWFTYLAWELWNLLESLLNAFKSISCKAHGCSSCNCVPGKHGVCEEKSSNSANPRKPTCHCNSIVDCQGAISTFYMYGFTFRVPGELMQNPTKKTCDDFVNQMTKVLNSQYFITLFDEIDKFFYCIRSPFMTLLLALWSLSLLYLLHIAVVRLDVLRIRSHLRSPSSHRIAAQSLLAAARVRALANVKYNGHYSEVHGSESKRKSAEKDLAERKKCLESLKTSLKIFTESGEECKSLLTNLTDGLEKFLGFNSTSKGYTGDGIVYSDLDRLCDGVMAFLHGVLESVKDDDNVTTYDNNTLNNVLDNLHNNVGKGREAFGVAVTEVGERTGEVKTSLTGLIGELSDDKINRYVQDEKDKKLETQLMDWRKTVTDLEGQLSTIETEKINLLDDSLKAQIAHEYRPLSAAVGVLVRAARDEFVQGQAKKIDTELEVQRSHLVGRISNGCDGLGKMLDNGFNDILNETHRLSDKRKEHFENISQQFKDTRVALFDYFDTTYKAEIETQFTIIDGQMTQINPNKPGPNRSELKKKFSELTARVGEIGKSLQADVARLEKWRIEAIKVVSTAGQSCTEIVGQLDHSKPENSLYSQFASIEIVRQTVESVHSALGRIDTSLFSWIEKTTPLVETSLSLVSAVLKEFDTGENKPLLIKLAAEKLHVDAEALRKAMDAAQKYIQEQVVSAEQAVTRTLKEAVENDLKQLRDKIKVTVGEYFTGLAGLDFKKGATSGAWSGANVHMISGLDNKSQKLKQWLEGAGNSGLANIKNATGLDLSASSGTAALNAALYSLENLKGAIKGSSTTGFGAMKDDAEMKIDKTYGTSGKPVNGNHTSNYEKDKSQVIDRLRSVQGPEGLEKLKKVMSCGDRKPQITDTTLKALYNAVTESLSKLSKAIITHVAGNGDPNDGLQKKLKKLETLISEETKIPVVGGNQEGLGKIKADLHGQKIALDAKAEDIAQAVQGIQSQITAVSKKIKEEPTSSKNSVNDYLSDISSMITQSGDDVQPAATYSPHTSVASVKGLAKINDDMEKILGETDNKVSQNLKSTVDKATIEIGNIIADLEKLPQLVNAKKEAAAYLMDNLKTNLDKNLNAISSALTAAEIDFINAIKAAINSVHKVYTASSKAVAELRNSLLSQVNSSFSILTDDIQRLFAEGHRADLRALKTLITETNTKISDIIDTDKKTGLKGLLKTVSGVAADGTLDTFSTKLGALISTLHQSAKEKRFSNLADNFREYVIQILQYAGKDMKRVSKDPSVETYYDKLRDIFDKLRDLLTHLGKTDRKYSFDNEFVKSLAALKTSLRSLSPLKFGAISYPALDCLKDGLERFTEQLDKAYINAYEGHTDKIDFENLVKTIKASTSAKQGDTKEELSSDGKNCANIFLTCLPTLFEKLYHVFFHGGKDWKTYKIQAEKGNNALRDFMEKSGYLIENLINKDDTGIRVTGKLFDGFNKYGEFNKDPEKAESLDDCVEDFRKQDGPLVKLFNQLNTYYEVCHLKHNGSPKYPCSIRDMLSYFCGLPHTNVYTQIEKYCTDTLNEKDKATGRFPNRDDEVINRILDSNLRDSLSLTCKYAYTSLVAIQGHGHGFDQADYPYACNFRDNSRGFYYPQKVPELLHILKDICRRVLRQFTFLRGRCRANSQMRGWRECHYGRDVGGSSWDCNDRQCANLACPLSPNQKGNQRANQSTNQICEQHPKCGVKSPLQAHLTDSLPGCLPHKLTSVGCSSKCLSCPKGSPGQQCITPMGFWDLSNAGSVTRKGSDLYNVLATFCHNANSPLCALLWCLLCLNPYPPSSLGDMFALYCNAMQAWHSTEYGHSALHKSKINGSIGNSFPFETSLHNDYSAESLTDALYNLHCANGDHNGDPNDNNHCGLQSLSTMPNTKDSMQCSVKGSTCGPYLQPLSFHSYHTFAPKHAGMYLSWIAYLTWNFWILLNELLNSFKNISCKSLGCSSCNCAPGKHGIYDTEKSKESCHCDSIVDCQGSLNTFYKYGLTYRVPKELMKSPTKKTCDDFVNQLTKVLNSQYFITLFDEIDKFFYCIRSPFMLTLLTLWSLSLLYLLHIAVLRLDVLRIRSHLKSPSSHRIAAQSSSPPPSRHSPTSSTSHHNRAFTCDLCITHLITHSPTHSPTHHPLTYSTTHPLTHSTTHAPHSPSATHQLITYSLNRPLSATYSSSSTRGLEKFLGYKKGNYTGDGIVYSDLDRLCDGVMSFILQCLEGAKTLLHHYYPQIIDTIRELEGKIGKGLGVPEFAQAIGIVQAGLERYESGMEERINRFKSWYDAMMNTEIKDLKGEMSTFHDKNLEDQLKAVSSKAKMCLHRATFGEKSKSELDEKLREMLDKPVSLIKQAAHDFREINENGLLNHQARAVDTALQTQQAALNNAINTGSQKFQNTVGGEFDKIRSSLNDLKENTLKTEMQKVRSAVEDAKVFVQDCITDFDKIYEHNILNEFNSINQQMTDITKSNKSVKYESKLFEEVEKLNKAVLELEKLYQGKLVDVKKKVDKAVGLTDNEPGSVLAELTKLDDHLRTDLERVRGDIKLQIDGYIDKQVDAILKAAKKANTVIRTNVGGTGLLSNLAEGSKLKELFNSMQGSTAGNIVDALRSLNSELKLDSVIPIPQADTLQLVKYLKTDIENALKKVIKEPTKNIIISETFMNNYYAQTTKDGRIEGALRTKIKQIKGKFGGGFQGDGENTKIHLETLEGYNTPPSTSSSSEGAKPAYNKAVASVKQMVDKMERLPEFVEQRKLAADEIMKDIKTKFTTLQGMIDDVDLIVNAAEKGLQNAIDSVGNAVKKTEQDITQESKNLQAQLLAAVKSSFDTVKNSVQSLFARQKQAELTQLQTVVDAQLREIERIIREDKATGVKGFIGNLIERIDEEFLDPLPDFPKLDKNITLEQLATKVKLLQDVLLIYVEDQVKTLVPPKSAHQQPQKIENEQSRHVAKIRDDLTNLLLRLTHFNKTSTDNLKSLKTSHRNLIPDKFDGNNNRLLDLVRTGVGGFVEQLEYTYISAYSEETITWEHKTTLPEFLASDDDELTQDATNCAKVFCTIIHPLYEELHQLSENCKPNGNCANKKIDLTNELKFSASGPTKPDINPLGHFLKRCGFRVASRPDISNTELLNKPSMMGSTIYTKLQTSLDLSKINIKIKDNDNTHVNVVDLLKFFYELLRTSYSVTHLRHIPNARPPRSVHHMLTWLIGLPHNPVYDALSHQGFSDLFEKPEDADSKNPVVDGIPFEDENADSLEAYPDTITAAKLSGILTEVCHYAEETIIAIMGHGHAGGTYACEFNTNSYGLSYPSDAGKCLDWLVEICLRINHQLSFLYYQCCNGASSSGWLDCHYGRYVAGSSWQCNEKQCVNLECPQLANQSAKQKTNQIVKQRCDQHPRCGAKSPLQSFLEDGLQGFLPHPYNKSDCKMTCSLPNHRGLPCKTPMGFGDLSVTASHTMRGQHLMKVLARFCGKSDKPLTKFCSYLICVLQTPPQTLDEMFSFYYNFIYGWGDLKNSEHKSSAFDRAVNEASFNRGITLDITKLVDSTAHGENHKKGDLFSLVSCNEKSSPVSPCGSYVHPLSLNARCVFSKKHADKYLSWIVNITEAFYDSLCRLLLRCEGNCGKHISQCRTKGCASDCQAAKSSTHSSSCQSIIQCPHTLPGFYTEGIVFGNGTKIGGRLGKHLKRTCGDFIAQMQNVSRGKTIIAEYIYVIIPGYMFKIRAPFIWTLLALWSLSLLYLLHIAVVRLDVLRIRSHLRSPASHRIAAQSLLAAARVKALANVKYFSP</sequence>
<feature type="region of interest" description="Disordered" evidence="2">
    <location>
        <begin position="5425"/>
        <end position="5448"/>
    </location>
</feature>
<keyword evidence="5" id="KW-1185">Reference proteome</keyword>
<dbReference type="EMBL" id="BDSA01000002">
    <property type="protein sequence ID" value="GBE60000.1"/>
    <property type="molecule type" value="Genomic_DNA"/>
</dbReference>
<dbReference type="GeneID" id="39873770"/>
<evidence type="ECO:0000313" key="5">
    <source>
        <dbReference type="Proteomes" id="UP000236319"/>
    </source>
</evidence>
<keyword evidence="3" id="KW-1133">Transmembrane helix</keyword>
<gene>
    <name evidence="4" type="ORF">BOVATA_014930</name>
</gene>
<feature type="region of interest" description="Disordered" evidence="2">
    <location>
        <begin position="5470"/>
        <end position="5496"/>
    </location>
</feature>
<dbReference type="InterPro" id="IPR050163">
    <property type="entry name" value="Apolipoprotein_A1/A4/E"/>
</dbReference>
<comment type="caution">
    <text evidence="4">The sequence shown here is derived from an EMBL/GenBank/DDBJ whole genome shotgun (WGS) entry which is preliminary data.</text>
</comment>
<feature type="transmembrane region" description="Helical" evidence="3">
    <location>
        <begin position="7051"/>
        <end position="7074"/>
    </location>
</feature>
<feature type="coiled-coil region" evidence="1">
    <location>
        <begin position="6172"/>
        <end position="6199"/>
    </location>
</feature>
<feature type="compositionally biased region" description="Polar residues" evidence="2">
    <location>
        <begin position="3117"/>
        <end position="3127"/>
    </location>
</feature>
<dbReference type="PANTHER" id="PTHR18976">
    <property type="entry name" value="APOLIPOPROTEIN"/>
    <property type="match status" value="1"/>
</dbReference>
<dbReference type="RefSeq" id="XP_028866243.1">
    <property type="nucleotide sequence ID" value="XM_029010410.1"/>
</dbReference>
<feature type="transmembrane region" description="Helical" evidence="3">
    <location>
        <begin position="5260"/>
        <end position="5278"/>
    </location>
</feature>
<proteinExistence type="predicted"/>
<accession>A0A2H6KAI4</accession>
<evidence type="ECO:0000256" key="3">
    <source>
        <dbReference type="SAM" id="Phobius"/>
    </source>
</evidence>
<evidence type="ECO:0000313" key="4">
    <source>
        <dbReference type="EMBL" id="GBE60000.1"/>
    </source>
</evidence>
<keyword evidence="3" id="KW-0812">Transmembrane</keyword>